<keyword evidence="2" id="KW-1185">Reference proteome</keyword>
<dbReference type="EMBL" id="PKPP01013166">
    <property type="protein sequence ID" value="PWA41319.1"/>
    <property type="molecule type" value="Genomic_DNA"/>
</dbReference>
<comment type="caution">
    <text evidence="1">The sequence shown here is derived from an EMBL/GenBank/DDBJ whole genome shotgun (WGS) entry which is preliminary data.</text>
</comment>
<sequence length="110" mass="12963">MENGSVYDWLHQEHCGWLQNMLTYLRRRKNNDIYHMGIVLMELVTRRMLTGGTFGENVDMVRWVESHIEMQGPGRDELIDQKMEPLLPHEEIVAFQVLEIGTPMHQNHSC</sequence>
<accession>A0A2U1KX48</accession>
<name>A0A2U1KX48_ARTAN</name>
<dbReference type="Gene3D" id="1.10.510.10">
    <property type="entry name" value="Transferase(Phosphotransferase) domain 1"/>
    <property type="match status" value="1"/>
</dbReference>
<evidence type="ECO:0000313" key="2">
    <source>
        <dbReference type="Proteomes" id="UP000245207"/>
    </source>
</evidence>
<protein>
    <recommendedName>
        <fullName evidence="3">Serine-threonine/tyrosine-protein kinase catalytic domain-containing protein</fullName>
    </recommendedName>
</protein>
<gene>
    <name evidence="1" type="ORF">CTI12_AA554360</name>
</gene>
<organism evidence="1 2">
    <name type="scientific">Artemisia annua</name>
    <name type="common">Sweet wormwood</name>
    <dbReference type="NCBI Taxonomy" id="35608"/>
    <lineage>
        <taxon>Eukaryota</taxon>
        <taxon>Viridiplantae</taxon>
        <taxon>Streptophyta</taxon>
        <taxon>Embryophyta</taxon>
        <taxon>Tracheophyta</taxon>
        <taxon>Spermatophyta</taxon>
        <taxon>Magnoliopsida</taxon>
        <taxon>eudicotyledons</taxon>
        <taxon>Gunneridae</taxon>
        <taxon>Pentapetalae</taxon>
        <taxon>asterids</taxon>
        <taxon>campanulids</taxon>
        <taxon>Asterales</taxon>
        <taxon>Asteraceae</taxon>
        <taxon>Asteroideae</taxon>
        <taxon>Anthemideae</taxon>
        <taxon>Artemisiinae</taxon>
        <taxon>Artemisia</taxon>
    </lineage>
</organism>
<evidence type="ECO:0008006" key="3">
    <source>
        <dbReference type="Google" id="ProtNLM"/>
    </source>
</evidence>
<dbReference type="Proteomes" id="UP000245207">
    <property type="component" value="Unassembled WGS sequence"/>
</dbReference>
<dbReference type="OrthoDB" id="4062651at2759"/>
<dbReference type="STRING" id="35608.A0A2U1KX48"/>
<dbReference type="AlphaFoldDB" id="A0A2U1KX48"/>
<evidence type="ECO:0000313" key="1">
    <source>
        <dbReference type="EMBL" id="PWA41319.1"/>
    </source>
</evidence>
<reference evidence="1 2" key="1">
    <citation type="journal article" date="2018" name="Mol. Plant">
        <title>The genome of Artemisia annua provides insight into the evolution of Asteraceae family and artemisinin biosynthesis.</title>
        <authorList>
            <person name="Shen Q."/>
            <person name="Zhang L."/>
            <person name="Liao Z."/>
            <person name="Wang S."/>
            <person name="Yan T."/>
            <person name="Shi P."/>
            <person name="Liu M."/>
            <person name="Fu X."/>
            <person name="Pan Q."/>
            <person name="Wang Y."/>
            <person name="Lv Z."/>
            <person name="Lu X."/>
            <person name="Zhang F."/>
            <person name="Jiang W."/>
            <person name="Ma Y."/>
            <person name="Chen M."/>
            <person name="Hao X."/>
            <person name="Li L."/>
            <person name="Tang Y."/>
            <person name="Lv G."/>
            <person name="Zhou Y."/>
            <person name="Sun X."/>
            <person name="Brodelius P.E."/>
            <person name="Rose J.K.C."/>
            <person name="Tang K."/>
        </authorList>
    </citation>
    <scope>NUCLEOTIDE SEQUENCE [LARGE SCALE GENOMIC DNA]</scope>
    <source>
        <strain evidence="2">cv. Huhao1</strain>
        <tissue evidence="1">Leaf</tissue>
    </source>
</reference>
<proteinExistence type="predicted"/>